<dbReference type="GO" id="GO:0000122">
    <property type="term" value="P:negative regulation of transcription by RNA polymerase II"/>
    <property type="evidence" value="ECO:0007669"/>
    <property type="project" value="TreeGrafter"/>
</dbReference>
<keyword evidence="4" id="KW-0805">Transcription regulation</keyword>
<gene>
    <name evidence="10" type="ORF">A4U43_C01F28130</name>
</gene>
<feature type="compositionally biased region" description="Acidic residues" evidence="8">
    <location>
        <begin position="1103"/>
        <end position="1112"/>
    </location>
</feature>
<dbReference type="GO" id="GO:0000118">
    <property type="term" value="C:histone deacetylase complex"/>
    <property type="evidence" value="ECO:0007669"/>
    <property type="project" value="TreeGrafter"/>
</dbReference>
<feature type="region of interest" description="Disordered" evidence="8">
    <location>
        <begin position="232"/>
        <end position="343"/>
    </location>
</feature>
<dbReference type="PANTHER" id="PTHR12346:SF0">
    <property type="entry name" value="SIN3A, ISOFORM G"/>
    <property type="match status" value="1"/>
</dbReference>
<feature type="region of interest" description="Disordered" evidence="8">
    <location>
        <begin position="818"/>
        <end position="840"/>
    </location>
</feature>
<dbReference type="InterPro" id="IPR036600">
    <property type="entry name" value="PAH_sf"/>
</dbReference>
<dbReference type="Pfam" id="PF02671">
    <property type="entry name" value="PAH"/>
    <property type="match status" value="3"/>
</dbReference>
<dbReference type="FunFam" id="1.20.1160.11:FF:000003">
    <property type="entry name" value="Paired amphipathic helix SIN3-like protein"/>
    <property type="match status" value="1"/>
</dbReference>
<dbReference type="FunFam" id="1.20.1160.11:FF:000001">
    <property type="entry name" value="Paired amphipathic helix protein Sin3"/>
    <property type="match status" value="1"/>
</dbReference>
<feature type="compositionally biased region" description="Polar residues" evidence="8">
    <location>
        <begin position="927"/>
        <end position="951"/>
    </location>
</feature>
<keyword evidence="5" id="KW-0804">Transcription</keyword>
<feature type="compositionally biased region" description="Basic and acidic residues" evidence="8">
    <location>
        <begin position="258"/>
        <end position="319"/>
    </location>
</feature>
<reference evidence="11" key="1">
    <citation type="journal article" date="2017" name="Nat. Commun.">
        <title>The asparagus genome sheds light on the origin and evolution of a young Y chromosome.</title>
        <authorList>
            <person name="Harkess A."/>
            <person name="Zhou J."/>
            <person name="Xu C."/>
            <person name="Bowers J.E."/>
            <person name="Van der Hulst R."/>
            <person name="Ayyampalayam S."/>
            <person name="Mercati F."/>
            <person name="Riccardi P."/>
            <person name="McKain M.R."/>
            <person name="Kakrana A."/>
            <person name="Tang H."/>
            <person name="Ray J."/>
            <person name="Groenendijk J."/>
            <person name="Arikit S."/>
            <person name="Mathioni S.M."/>
            <person name="Nakano M."/>
            <person name="Shan H."/>
            <person name="Telgmann-Rauber A."/>
            <person name="Kanno A."/>
            <person name="Yue Z."/>
            <person name="Chen H."/>
            <person name="Li W."/>
            <person name="Chen Y."/>
            <person name="Xu X."/>
            <person name="Zhang Y."/>
            <person name="Luo S."/>
            <person name="Chen H."/>
            <person name="Gao J."/>
            <person name="Mao Z."/>
            <person name="Pires J.C."/>
            <person name="Luo M."/>
            <person name="Kudrna D."/>
            <person name="Wing R.A."/>
            <person name="Meyers B.C."/>
            <person name="Yi K."/>
            <person name="Kong H."/>
            <person name="Lavrijsen P."/>
            <person name="Sunseri F."/>
            <person name="Falavigna A."/>
            <person name="Ye Y."/>
            <person name="Leebens-Mack J.H."/>
            <person name="Chen G."/>
        </authorList>
    </citation>
    <scope>NUCLEOTIDE SEQUENCE [LARGE SCALE GENOMIC DNA]</scope>
    <source>
        <strain evidence="11">cv. DH0086</strain>
    </source>
</reference>
<dbReference type="EMBL" id="CM007381">
    <property type="protein sequence ID" value="ONK81351.1"/>
    <property type="molecule type" value="Genomic_DNA"/>
</dbReference>
<feature type="compositionally biased region" description="Acidic residues" evidence="8">
    <location>
        <begin position="1120"/>
        <end position="1134"/>
    </location>
</feature>
<evidence type="ECO:0000256" key="8">
    <source>
        <dbReference type="SAM" id="MobiDB-lite"/>
    </source>
</evidence>
<evidence type="ECO:0000256" key="1">
    <source>
        <dbReference type="ARBA" id="ARBA00004123"/>
    </source>
</evidence>
<dbReference type="Gramene" id="ONK81351">
    <property type="protein sequence ID" value="ONK81351"/>
    <property type="gene ID" value="A4U43_C01F28130"/>
</dbReference>
<comment type="subcellular location">
    <subcellularLocation>
        <location evidence="1 7">Nucleus</location>
    </subcellularLocation>
</comment>
<sequence length="1567" mass="177865">MVEDAEKVLDEMGHLGFKPSGIECRVVIQWYGRLGSFKEMRRVIGRMSDAEIGIDTICVDLVSSCYDPEAISASNTPKLTTSDALQYLKSVKDIFQDKREKYDEFLEVMKDFKSSRIDTGGVIARVKELFRGHRDLTLGFNTFLPRGYEIKVPEEKKPVEFEEAFSFVNKIKNRFQSDDQVYKSFLDILNMYRRENKSIQEVYQEVAILFQNHNDLLEEFTHFLPDTSAAAAPHAYSGRASMRKEDRSSMMPSVRTPYVDKKERTYSHADRDLSVDRPDLEHDRHRRRAEKEKDKKEHRERRDCERDEKNIEHDSKDIDNLPPKRSKPSCGGDESVTAQVLPKGEGAENFGTYSISTSFDDKNAWKSVYSREFNFCEKVKEKLHNADTYQEFLRCLNIYSQEIINRDELKHLVSDLLAKHPDLVEGFNEFLTHCENIDGFLAGVFNKSPMARPVKMEDRDRERERTRDERERDCERERDKERERLDKDAAYVSKEAAVHKVPLFSKDKYNLCKPISELDLSNCRQCTPSYRLLPKHYPMPPASFRTELGASVLNDVWVSVTSGSEDYSFKHMRKNQYEESLFRCEDDRFELDMLLESVNATTKRVEELIEKMQDNTIKPESPIRIEEHFTSLNLRCIERLYGDHGLDVMDVLRKNASLALPVILTRLKQKQEEWLRCRSDFNKVWAEIYAKNYHKSLDHRSFYFKQQDTKSLSTKALLAEIKEINEKKRKEDDMLLALAAASRRPIVPSMEFEYLDLDIHADLYEIIKFSCKEVCASSDQVDKVTKIWTTFLEPMLGVPPRPDRAEDADDAVKTKGHATKGGLVSVGESNGSPAADTSVANTKQTSIYDALPAEQGNLSRVRLANGNTTVTENGFHEADRPARQSDKHISTPFHGRGQNTSHMADEMSGVTAQAAVDVSVASRGEQSRTGANPEITSGASATPSKSGQTGAVTVLEPRLTSEVVLPEEEDSVRPIAPANDGSEGNKSHRHHEGSGPSAAHSNFKVEREEGELSPNGDFEEDHSVSFEDGPDVPTVKDSSASRQYQGRTGDEASGEAAGENNADVDDEGEESAQRSMEDSENASEAGEDVSGSESADGECSREENEEEEEDGDQDVKAESEGEAEGMADANDIDGENTSFSISERLLHAAKPLAKLVPSASHDREDENSQIFYGNDSFYVLFRLHQVRHFSAYSLAVIHNLLVSIVVIFKSALYSLLSGSSDNTKFEDECRSIIGTQSYVLFTLDKLIYKVVKQLQAIASDEMDNKLLQLHSYEKSRKPERFFDINYHENARVLLHDESIYRFECKLNPTRLSIQLMEYGHEKPEVTAVSIDPNFNGYLHNEFLASISEENFNCVLMKRNKRKFRDDDIAEVMKGVQVLNGLEIKMSCNSSKASYVLDTEDCLLRLRKRKKFPNGVCMFVIWEGSVCTDPGLWQSKVSKEQTVLFLPTIRAKEYIHAVRLRRLREAGRGELVEGLRLKAGRESDCRRRSVRGSSTSLGDNWSRVVEGSSSRGFVEKRVESVIGVGDLFEGIQRHWEITGRGSLASARSWRGELVEGPRRRRARRDSSA</sequence>
<feature type="region of interest" description="Disordered" evidence="8">
    <location>
        <begin position="453"/>
        <end position="480"/>
    </location>
</feature>
<evidence type="ECO:0000259" key="9">
    <source>
        <dbReference type="SMART" id="SM00761"/>
    </source>
</evidence>
<evidence type="ECO:0000256" key="2">
    <source>
        <dbReference type="ARBA" id="ARBA00022491"/>
    </source>
</evidence>
<evidence type="ECO:0000256" key="6">
    <source>
        <dbReference type="ARBA" id="ARBA00023242"/>
    </source>
</evidence>
<dbReference type="GO" id="GO:0003714">
    <property type="term" value="F:transcription corepressor activity"/>
    <property type="evidence" value="ECO:0007669"/>
    <property type="project" value="InterPro"/>
</dbReference>
<dbReference type="Pfam" id="PF16879">
    <property type="entry name" value="Sin3a_C"/>
    <property type="match status" value="1"/>
</dbReference>
<feature type="compositionally biased region" description="Polar residues" evidence="8">
    <location>
        <begin position="1036"/>
        <end position="1046"/>
    </location>
</feature>
<accession>A0A5P1FWN4</accession>
<feature type="compositionally biased region" description="Basic and acidic residues" evidence="8">
    <location>
        <begin position="454"/>
        <end position="480"/>
    </location>
</feature>
<dbReference type="OMA" id="GLCRDAH"/>
<dbReference type="Gene3D" id="1.20.1160.11">
    <property type="entry name" value="Paired amphipathic helix"/>
    <property type="match status" value="3"/>
</dbReference>
<dbReference type="InterPro" id="IPR013194">
    <property type="entry name" value="HDAC_interact_dom"/>
</dbReference>
<keyword evidence="2" id="KW-0678">Repressor</keyword>
<evidence type="ECO:0000256" key="3">
    <source>
        <dbReference type="ARBA" id="ARBA00022737"/>
    </source>
</evidence>
<feature type="domain" description="Histone deacetylase interacting" evidence="9">
    <location>
        <begin position="522"/>
        <end position="622"/>
    </location>
</feature>
<evidence type="ECO:0000313" key="11">
    <source>
        <dbReference type="Proteomes" id="UP000243459"/>
    </source>
</evidence>
<keyword evidence="3" id="KW-0677">Repeat</keyword>
<evidence type="ECO:0000256" key="4">
    <source>
        <dbReference type="ARBA" id="ARBA00023015"/>
    </source>
</evidence>
<evidence type="ECO:0000313" key="10">
    <source>
        <dbReference type="EMBL" id="ONK81351.1"/>
    </source>
</evidence>
<dbReference type="Proteomes" id="UP000243459">
    <property type="component" value="Chromosome 1"/>
</dbReference>
<dbReference type="PROSITE" id="PS51477">
    <property type="entry name" value="PAH"/>
    <property type="match status" value="3"/>
</dbReference>
<feature type="region of interest" description="Disordered" evidence="8">
    <location>
        <begin position="867"/>
        <end position="902"/>
    </location>
</feature>
<dbReference type="Gene3D" id="1.25.40.10">
    <property type="entry name" value="Tetratricopeptide repeat domain"/>
    <property type="match status" value="1"/>
</dbReference>
<organism evidence="10 11">
    <name type="scientific">Asparagus officinalis</name>
    <name type="common">Garden asparagus</name>
    <dbReference type="NCBI Taxonomy" id="4686"/>
    <lineage>
        <taxon>Eukaryota</taxon>
        <taxon>Viridiplantae</taxon>
        <taxon>Streptophyta</taxon>
        <taxon>Embryophyta</taxon>
        <taxon>Tracheophyta</taxon>
        <taxon>Spermatophyta</taxon>
        <taxon>Magnoliopsida</taxon>
        <taxon>Liliopsida</taxon>
        <taxon>Asparagales</taxon>
        <taxon>Asparagaceae</taxon>
        <taxon>Asparagoideae</taxon>
        <taxon>Asparagus</taxon>
    </lineage>
</organism>
<dbReference type="InterPro" id="IPR003822">
    <property type="entry name" value="PAH"/>
</dbReference>
<evidence type="ECO:0000256" key="5">
    <source>
        <dbReference type="ARBA" id="ARBA00023163"/>
    </source>
</evidence>
<keyword evidence="6 7" id="KW-0539">Nucleus</keyword>
<dbReference type="PANTHER" id="PTHR12346">
    <property type="entry name" value="SIN3B-RELATED"/>
    <property type="match status" value="1"/>
</dbReference>
<name>A0A5P1FWN4_ASPOF</name>
<keyword evidence="11" id="KW-1185">Reference proteome</keyword>
<protein>
    <recommendedName>
        <fullName evidence="9">Histone deacetylase interacting domain-containing protein</fullName>
    </recommendedName>
</protein>
<dbReference type="GO" id="GO:0000785">
    <property type="term" value="C:chromatin"/>
    <property type="evidence" value="ECO:0007669"/>
    <property type="project" value="TreeGrafter"/>
</dbReference>
<dbReference type="FunFam" id="1.20.1160.11:FF:000002">
    <property type="entry name" value="Paired amphipathic helix protein SIN3"/>
    <property type="match status" value="1"/>
</dbReference>
<dbReference type="InterPro" id="IPR039774">
    <property type="entry name" value="Sin3-like"/>
</dbReference>
<dbReference type="Pfam" id="PF08295">
    <property type="entry name" value="Sin3_corepress"/>
    <property type="match status" value="1"/>
</dbReference>
<dbReference type="SMART" id="SM00761">
    <property type="entry name" value="HDAC_interact"/>
    <property type="match status" value="1"/>
</dbReference>
<feature type="compositionally biased region" description="Acidic residues" evidence="8">
    <location>
        <begin position="1078"/>
        <end position="1087"/>
    </location>
</feature>
<feature type="region of interest" description="Disordered" evidence="8">
    <location>
        <begin position="919"/>
        <end position="1135"/>
    </location>
</feature>
<evidence type="ECO:0000256" key="7">
    <source>
        <dbReference type="PROSITE-ProRule" id="PRU00810"/>
    </source>
</evidence>
<feature type="compositionally biased region" description="Basic and acidic residues" evidence="8">
    <location>
        <begin position="874"/>
        <end position="889"/>
    </location>
</feature>
<dbReference type="InterPro" id="IPR031693">
    <property type="entry name" value="Sin3_C"/>
</dbReference>
<proteinExistence type="predicted"/>
<dbReference type="InterPro" id="IPR011990">
    <property type="entry name" value="TPR-like_helical_dom_sf"/>
</dbReference>
<dbReference type="SUPFAM" id="SSF47762">
    <property type="entry name" value="PAH2 domain"/>
    <property type="match status" value="3"/>
</dbReference>